<reference evidence="1 2" key="1">
    <citation type="journal article" date="2020" name="Cell">
        <title>Large-Scale Comparative Analyses of Tick Genomes Elucidate Their Genetic Diversity and Vector Capacities.</title>
        <authorList>
            <consortium name="Tick Genome and Microbiome Consortium (TIGMIC)"/>
            <person name="Jia N."/>
            <person name="Wang J."/>
            <person name="Shi W."/>
            <person name="Du L."/>
            <person name="Sun Y."/>
            <person name="Zhan W."/>
            <person name="Jiang J.F."/>
            <person name="Wang Q."/>
            <person name="Zhang B."/>
            <person name="Ji P."/>
            <person name="Bell-Sakyi L."/>
            <person name="Cui X.M."/>
            <person name="Yuan T.T."/>
            <person name="Jiang B.G."/>
            <person name="Yang W.F."/>
            <person name="Lam T.T."/>
            <person name="Chang Q.C."/>
            <person name="Ding S.J."/>
            <person name="Wang X.J."/>
            <person name="Zhu J.G."/>
            <person name="Ruan X.D."/>
            <person name="Zhao L."/>
            <person name="Wei J.T."/>
            <person name="Ye R.Z."/>
            <person name="Que T.C."/>
            <person name="Du C.H."/>
            <person name="Zhou Y.H."/>
            <person name="Cheng J.X."/>
            <person name="Dai P.F."/>
            <person name="Guo W.B."/>
            <person name="Han X.H."/>
            <person name="Huang E.J."/>
            <person name="Li L.F."/>
            <person name="Wei W."/>
            <person name="Gao Y.C."/>
            <person name="Liu J.Z."/>
            <person name="Shao H.Z."/>
            <person name="Wang X."/>
            <person name="Wang C.C."/>
            <person name="Yang T.C."/>
            <person name="Huo Q.B."/>
            <person name="Li W."/>
            <person name="Chen H.Y."/>
            <person name="Chen S.E."/>
            <person name="Zhou L.G."/>
            <person name="Ni X.B."/>
            <person name="Tian J.H."/>
            <person name="Sheng Y."/>
            <person name="Liu T."/>
            <person name="Pan Y.S."/>
            <person name="Xia L.Y."/>
            <person name="Li J."/>
            <person name="Zhao F."/>
            <person name="Cao W.C."/>
        </authorList>
    </citation>
    <scope>NUCLEOTIDE SEQUENCE [LARGE SCALE GENOMIC DNA]</scope>
    <source>
        <strain evidence="1">Iper-2018</strain>
    </source>
</reference>
<organism evidence="1 2">
    <name type="scientific">Ixodes persulcatus</name>
    <name type="common">Taiga tick</name>
    <dbReference type="NCBI Taxonomy" id="34615"/>
    <lineage>
        <taxon>Eukaryota</taxon>
        <taxon>Metazoa</taxon>
        <taxon>Ecdysozoa</taxon>
        <taxon>Arthropoda</taxon>
        <taxon>Chelicerata</taxon>
        <taxon>Arachnida</taxon>
        <taxon>Acari</taxon>
        <taxon>Parasitiformes</taxon>
        <taxon>Ixodida</taxon>
        <taxon>Ixodoidea</taxon>
        <taxon>Ixodidae</taxon>
        <taxon>Ixodinae</taxon>
        <taxon>Ixodes</taxon>
    </lineage>
</organism>
<dbReference type="EMBL" id="JABSTQ010011330">
    <property type="protein sequence ID" value="KAG0412695.1"/>
    <property type="molecule type" value="Genomic_DNA"/>
</dbReference>
<proteinExistence type="predicted"/>
<dbReference type="Proteomes" id="UP000805193">
    <property type="component" value="Unassembled WGS sequence"/>
</dbReference>
<comment type="caution">
    <text evidence="1">The sequence shown here is derived from an EMBL/GenBank/DDBJ whole genome shotgun (WGS) entry which is preliminary data.</text>
</comment>
<sequence>MQVVPDHKEQEWSQKRPYVGIFRFCFWAFGHWTDVVVDDRLPTRDGRLLGCRSRAKGEFWGPLLEKAYAKWSTVGTRVARRALREGADCPKTRLSRNERLSDMA</sequence>
<keyword evidence="2" id="KW-1185">Reference proteome</keyword>
<protein>
    <submittedName>
        <fullName evidence="1">Uncharacterized protein</fullName>
    </submittedName>
</protein>
<gene>
    <name evidence="1" type="ORF">HPB47_010179</name>
</gene>
<evidence type="ECO:0000313" key="2">
    <source>
        <dbReference type="Proteomes" id="UP000805193"/>
    </source>
</evidence>
<accession>A0AC60NZV7</accession>
<name>A0AC60NZV7_IXOPE</name>
<evidence type="ECO:0000313" key="1">
    <source>
        <dbReference type="EMBL" id="KAG0412695.1"/>
    </source>
</evidence>